<feature type="domain" description="Histidine kinase/HSP90-like ATPase" evidence="9">
    <location>
        <begin position="266"/>
        <end position="362"/>
    </location>
</feature>
<evidence type="ECO:0000256" key="5">
    <source>
        <dbReference type="ARBA" id="ARBA00022741"/>
    </source>
</evidence>
<dbReference type="EMBL" id="WTYF01000003">
    <property type="protein sequence ID" value="MXO49830.1"/>
    <property type="molecule type" value="Genomic_DNA"/>
</dbReference>
<evidence type="ECO:0000256" key="2">
    <source>
        <dbReference type="ARBA" id="ARBA00012438"/>
    </source>
</evidence>
<reference evidence="11 12" key="1">
    <citation type="submission" date="2019-12" db="EMBL/GenBank/DDBJ databases">
        <title>Genomic-based taxomic classification of the family Erythrobacteraceae.</title>
        <authorList>
            <person name="Xu L."/>
        </authorList>
    </citation>
    <scope>NUCLEOTIDE SEQUENCE [LARGE SCALE GENOMIC DNA]</scope>
    <source>
        <strain evidence="11 12">DSM 16225</strain>
    </source>
</reference>
<dbReference type="Gene3D" id="1.20.5.1930">
    <property type="match status" value="1"/>
</dbReference>
<evidence type="ECO:0000259" key="10">
    <source>
        <dbReference type="Pfam" id="PF07730"/>
    </source>
</evidence>
<gene>
    <name evidence="11" type="ORF">GRI42_00765</name>
</gene>
<dbReference type="InterPro" id="IPR050482">
    <property type="entry name" value="Sensor_HK_TwoCompSys"/>
</dbReference>
<dbReference type="GO" id="GO:0046983">
    <property type="term" value="F:protein dimerization activity"/>
    <property type="evidence" value="ECO:0007669"/>
    <property type="project" value="InterPro"/>
</dbReference>
<evidence type="ECO:0000313" key="11">
    <source>
        <dbReference type="EMBL" id="MXO49830.1"/>
    </source>
</evidence>
<dbReference type="GO" id="GO:0005524">
    <property type="term" value="F:ATP binding"/>
    <property type="evidence" value="ECO:0007669"/>
    <property type="project" value="UniProtKB-KW"/>
</dbReference>
<protein>
    <recommendedName>
        <fullName evidence="2">histidine kinase</fullName>
        <ecNumber evidence="2">2.7.13.3</ecNumber>
    </recommendedName>
</protein>
<dbReference type="GO" id="GO:0016020">
    <property type="term" value="C:membrane"/>
    <property type="evidence" value="ECO:0007669"/>
    <property type="project" value="InterPro"/>
</dbReference>
<dbReference type="Pfam" id="PF02518">
    <property type="entry name" value="HATPase_c"/>
    <property type="match status" value="1"/>
</dbReference>
<dbReference type="GO" id="GO:0000155">
    <property type="term" value="F:phosphorelay sensor kinase activity"/>
    <property type="evidence" value="ECO:0007669"/>
    <property type="project" value="InterPro"/>
</dbReference>
<comment type="caution">
    <text evidence="11">The sequence shown here is derived from an EMBL/GenBank/DDBJ whole genome shotgun (WGS) entry which is preliminary data.</text>
</comment>
<keyword evidence="7" id="KW-0067">ATP-binding</keyword>
<dbReference type="CDD" id="cd16917">
    <property type="entry name" value="HATPase_UhpB-NarQ-NarX-like"/>
    <property type="match status" value="1"/>
</dbReference>
<evidence type="ECO:0000256" key="7">
    <source>
        <dbReference type="ARBA" id="ARBA00022840"/>
    </source>
</evidence>
<evidence type="ECO:0000256" key="4">
    <source>
        <dbReference type="ARBA" id="ARBA00022679"/>
    </source>
</evidence>
<keyword evidence="8" id="KW-0902">Two-component regulatory system</keyword>
<accession>A0A844XVG3</accession>
<evidence type="ECO:0000256" key="1">
    <source>
        <dbReference type="ARBA" id="ARBA00000085"/>
    </source>
</evidence>
<evidence type="ECO:0000313" key="12">
    <source>
        <dbReference type="Proteomes" id="UP000444185"/>
    </source>
</evidence>
<dbReference type="AlphaFoldDB" id="A0A844XVG3"/>
<dbReference type="Pfam" id="PF07730">
    <property type="entry name" value="HisKA_3"/>
    <property type="match status" value="1"/>
</dbReference>
<dbReference type="EC" id="2.7.13.3" evidence="2"/>
<dbReference type="SUPFAM" id="SSF55874">
    <property type="entry name" value="ATPase domain of HSP90 chaperone/DNA topoisomerase II/histidine kinase"/>
    <property type="match status" value="1"/>
</dbReference>
<organism evidence="11 12">
    <name type="scientific">Qipengyuania gaetbuli</name>
    <dbReference type="NCBI Taxonomy" id="266952"/>
    <lineage>
        <taxon>Bacteria</taxon>
        <taxon>Pseudomonadati</taxon>
        <taxon>Pseudomonadota</taxon>
        <taxon>Alphaproteobacteria</taxon>
        <taxon>Sphingomonadales</taxon>
        <taxon>Erythrobacteraceae</taxon>
        <taxon>Qipengyuania</taxon>
    </lineage>
</organism>
<keyword evidence="3" id="KW-0597">Phosphoprotein</keyword>
<keyword evidence="5" id="KW-0547">Nucleotide-binding</keyword>
<dbReference type="RefSeq" id="WP_160606488.1">
    <property type="nucleotide sequence ID" value="NZ_WTYF01000003.1"/>
</dbReference>
<dbReference type="InterPro" id="IPR011712">
    <property type="entry name" value="Sig_transdc_His_kin_sub3_dim/P"/>
</dbReference>
<evidence type="ECO:0000256" key="6">
    <source>
        <dbReference type="ARBA" id="ARBA00022777"/>
    </source>
</evidence>
<dbReference type="PANTHER" id="PTHR24421">
    <property type="entry name" value="NITRATE/NITRITE SENSOR PROTEIN NARX-RELATED"/>
    <property type="match status" value="1"/>
</dbReference>
<keyword evidence="4" id="KW-0808">Transferase</keyword>
<dbReference type="PANTHER" id="PTHR24421:SF10">
    <property type="entry name" value="NITRATE_NITRITE SENSOR PROTEIN NARQ"/>
    <property type="match status" value="1"/>
</dbReference>
<evidence type="ECO:0000256" key="8">
    <source>
        <dbReference type="ARBA" id="ARBA00023012"/>
    </source>
</evidence>
<dbReference type="Gene3D" id="3.30.565.10">
    <property type="entry name" value="Histidine kinase-like ATPase, C-terminal domain"/>
    <property type="match status" value="1"/>
</dbReference>
<dbReference type="OrthoDB" id="9797605at2"/>
<comment type="catalytic activity">
    <reaction evidence="1">
        <text>ATP + protein L-histidine = ADP + protein N-phospho-L-histidine.</text>
        <dbReference type="EC" id="2.7.13.3"/>
    </reaction>
</comment>
<evidence type="ECO:0000259" key="9">
    <source>
        <dbReference type="Pfam" id="PF02518"/>
    </source>
</evidence>
<evidence type="ECO:0000256" key="3">
    <source>
        <dbReference type="ARBA" id="ARBA00022553"/>
    </source>
</evidence>
<sequence length="366" mass="39550">MRQQVPSSPPPLETVAELRELYRAAEARAARMRLLSSVAKTLSEASPEALSEVLDQCAEKLAFFLGYRSARFTPGGEGSGIAIRAVGNEEPLGFIAIEGLAGERDIRDEEDRETFRLYLELMGAAIDRNRRDGERQRLVETLLDREKRLEMLVERMFSAQESERLRVSQELHDGVAQTATALARLIEGSGSEAPDLPAAERARLAEIARGLVRELRAVIGGLRPTLLDDLGLEAAIRALADGLEDEGYKVSVSLTGSADRLPRILETALFRVAQEAIANIRKHAGGPCAVGLELALPKEGRSGFLRIADTGRGPPGDCLPQEDSGKHIGIGVMSERMTAVGGSLDWRAGERGGVIVTAYLPEVPAP</sequence>
<keyword evidence="12" id="KW-1185">Reference proteome</keyword>
<feature type="domain" description="Signal transduction histidine kinase subgroup 3 dimerisation and phosphoacceptor" evidence="10">
    <location>
        <begin position="163"/>
        <end position="226"/>
    </location>
</feature>
<dbReference type="Proteomes" id="UP000444185">
    <property type="component" value="Unassembled WGS sequence"/>
</dbReference>
<dbReference type="InterPro" id="IPR036890">
    <property type="entry name" value="HATPase_C_sf"/>
</dbReference>
<name>A0A844XVG3_9SPHN</name>
<keyword evidence="6 11" id="KW-0418">Kinase</keyword>
<dbReference type="InterPro" id="IPR003594">
    <property type="entry name" value="HATPase_dom"/>
</dbReference>
<proteinExistence type="predicted"/>